<name>I7M669_TETTS</name>
<protein>
    <recommendedName>
        <fullName evidence="3">Histidine phosphatase family (Branch protein 1)</fullName>
    </recommendedName>
</protein>
<evidence type="ECO:0000313" key="1">
    <source>
        <dbReference type="EMBL" id="EAR84462.2"/>
    </source>
</evidence>
<dbReference type="AlphaFoldDB" id="I7M669"/>
<dbReference type="RefSeq" id="XP_001032125.2">
    <property type="nucleotide sequence ID" value="XM_001032125.2"/>
</dbReference>
<dbReference type="SUPFAM" id="SSF53254">
    <property type="entry name" value="Phosphoglycerate mutase-like"/>
    <property type="match status" value="1"/>
</dbReference>
<accession>I7M669</accession>
<dbReference type="InParanoid" id="I7M669"/>
<dbReference type="Proteomes" id="UP000009168">
    <property type="component" value="Unassembled WGS sequence"/>
</dbReference>
<dbReference type="eggNOG" id="ENOG502SZTZ">
    <property type="taxonomic scope" value="Eukaryota"/>
</dbReference>
<gene>
    <name evidence="1" type="ORF">TTHERM_00691600</name>
</gene>
<evidence type="ECO:0000313" key="2">
    <source>
        <dbReference type="Proteomes" id="UP000009168"/>
    </source>
</evidence>
<dbReference type="Gene3D" id="3.40.50.1240">
    <property type="entry name" value="Phosphoglycerate mutase-like"/>
    <property type="match status" value="1"/>
</dbReference>
<dbReference type="KEGG" id="tet:TTHERM_00691600"/>
<organism evidence="1 2">
    <name type="scientific">Tetrahymena thermophila (strain SB210)</name>
    <dbReference type="NCBI Taxonomy" id="312017"/>
    <lineage>
        <taxon>Eukaryota</taxon>
        <taxon>Sar</taxon>
        <taxon>Alveolata</taxon>
        <taxon>Ciliophora</taxon>
        <taxon>Intramacronucleata</taxon>
        <taxon>Oligohymenophorea</taxon>
        <taxon>Hymenostomatida</taxon>
        <taxon>Tetrahymenina</taxon>
        <taxon>Tetrahymenidae</taxon>
        <taxon>Tetrahymena</taxon>
    </lineage>
</organism>
<sequence length="188" mass="22359">MKDQEAIQAIIISSPFLRTIQTSFAIAKHLKKVYQNTVFLQEDVCEWLSVHDYQNFPLDTILYRSRQTEMNKYIDESLFEIKWNFFQPKKRPRFPEIPARADERIALGMELMKEKYFQEFDPKKYVVIYITHQYTLQSSMLTYGTKEVAENCDFCAVLQVLYPKASEQNFDQQEILIKGTNDHIKHLL</sequence>
<dbReference type="GeneID" id="7830802"/>
<reference evidence="2" key="1">
    <citation type="journal article" date="2006" name="PLoS Biol.">
        <title>Macronuclear genome sequence of the ciliate Tetrahymena thermophila, a model eukaryote.</title>
        <authorList>
            <person name="Eisen J.A."/>
            <person name="Coyne R.S."/>
            <person name="Wu M."/>
            <person name="Wu D."/>
            <person name="Thiagarajan M."/>
            <person name="Wortman J.R."/>
            <person name="Badger J.H."/>
            <person name="Ren Q."/>
            <person name="Amedeo P."/>
            <person name="Jones K.M."/>
            <person name="Tallon L.J."/>
            <person name="Delcher A.L."/>
            <person name="Salzberg S.L."/>
            <person name="Silva J.C."/>
            <person name="Haas B.J."/>
            <person name="Majoros W.H."/>
            <person name="Farzad M."/>
            <person name="Carlton J.M."/>
            <person name="Smith R.K. Jr."/>
            <person name="Garg J."/>
            <person name="Pearlman R.E."/>
            <person name="Karrer K.M."/>
            <person name="Sun L."/>
            <person name="Manning G."/>
            <person name="Elde N.C."/>
            <person name="Turkewitz A.P."/>
            <person name="Asai D.J."/>
            <person name="Wilkes D.E."/>
            <person name="Wang Y."/>
            <person name="Cai H."/>
            <person name="Collins K."/>
            <person name="Stewart B.A."/>
            <person name="Lee S.R."/>
            <person name="Wilamowska K."/>
            <person name="Weinberg Z."/>
            <person name="Ruzzo W.L."/>
            <person name="Wloga D."/>
            <person name="Gaertig J."/>
            <person name="Frankel J."/>
            <person name="Tsao C.-C."/>
            <person name="Gorovsky M.A."/>
            <person name="Keeling P.J."/>
            <person name="Waller R.F."/>
            <person name="Patron N.J."/>
            <person name="Cherry J.M."/>
            <person name="Stover N.A."/>
            <person name="Krieger C.J."/>
            <person name="del Toro C."/>
            <person name="Ryder H.F."/>
            <person name="Williamson S.C."/>
            <person name="Barbeau R.A."/>
            <person name="Hamilton E.P."/>
            <person name="Orias E."/>
        </authorList>
    </citation>
    <scope>NUCLEOTIDE SEQUENCE [LARGE SCALE GENOMIC DNA]</scope>
    <source>
        <strain evidence="2">SB210</strain>
    </source>
</reference>
<dbReference type="EMBL" id="GG662490">
    <property type="protein sequence ID" value="EAR84462.2"/>
    <property type="molecule type" value="Genomic_DNA"/>
</dbReference>
<proteinExistence type="predicted"/>
<keyword evidence="2" id="KW-1185">Reference proteome</keyword>
<dbReference type="InterPro" id="IPR029033">
    <property type="entry name" value="His_PPase_superfam"/>
</dbReference>
<evidence type="ECO:0008006" key="3">
    <source>
        <dbReference type="Google" id="ProtNLM"/>
    </source>
</evidence>